<dbReference type="HOGENOM" id="CLU_078321_0_0_1"/>
<feature type="chain" id="PRO_5002239164" evidence="2">
    <location>
        <begin position="19"/>
        <end position="301"/>
    </location>
</feature>
<dbReference type="AlphaFoldDB" id="A0A0D2BQI9"/>
<dbReference type="RefSeq" id="XP_016233615.1">
    <property type="nucleotide sequence ID" value="XM_016382912.1"/>
</dbReference>
<evidence type="ECO:0000256" key="1">
    <source>
        <dbReference type="SAM" id="MobiDB-lite"/>
    </source>
</evidence>
<dbReference type="Proteomes" id="UP000053328">
    <property type="component" value="Unassembled WGS sequence"/>
</dbReference>
<feature type="region of interest" description="Disordered" evidence="1">
    <location>
        <begin position="259"/>
        <end position="278"/>
    </location>
</feature>
<reference evidence="3 4" key="1">
    <citation type="submission" date="2015-01" db="EMBL/GenBank/DDBJ databases">
        <title>The Genome Sequence of Exophiala spinifera CBS89968.</title>
        <authorList>
            <consortium name="The Broad Institute Genomics Platform"/>
            <person name="Cuomo C."/>
            <person name="de Hoog S."/>
            <person name="Gorbushina A."/>
            <person name="Stielow B."/>
            <person name="Teixiera M."/>
            <person name="Abouelleil A."/>
            <person name="Chapman S.B."/>
            <person name="Priest M."/>
            <person name="Young S.K."/>
            <person name="Wortman J."/>
            <person name="Nusbaum C."/>
            <person name="Birren B."/>
        </authorList>
    </citation>
    <scope>NUCLEOTIDE SEQUENCE [LARGE SCALE GENOMIC DNA]</scope>
    <source>
        <strain evidence="3 4">CBS 89968</strain>
    </source>
</reference>
<dbReference type="EMBL" id="KN847497">
    <property type="protein sequence ID" value="KIW13399.1"/>
    <property type="molecule type" value="Genomic_DNA"/>
</dbReference>
<keyword evidence="2" id="KW-0732">Signal</keyword>
<evidence type="ECO:0000256" key="2">
    <source>
        <dbReference type="SAM" id="SignalP"/>
    </source>
</evidence>
<feature type="compositionally biased region" description="Low complexity" evidence="1">
    <location>
        <begin position="259"/>
        <end position="277"/>
    </location>
</feature>
<dbReference type="GeneID" id="27335670"/>
<gene>
    <name evidence="3" type="ORF">PV08_08587</name>
</gene>
<feature type="signal peptide" evidence="2">
    <location>
        <begin position="1"/>
        <end position="18"/>
    </location>
</feature>
<keyword evidence="4" id="KW-1185">Reference proteome</keyword>
<protein>
    <submittedName>
        <fullName evidence="3">Uncharacterized protein</fullName>
    </submittedName>
</protein>
<name>A0A0D2BQI9_9EURO</name>
<evidence type="ECO:0000313" key="3">
    <source>
        <dbReference type="EMBL" id="KIW13399.1"/>
    </source>
</evidence>
<evidence type="ECO:0000313" key="4">
    <source>
        <dbReference type="Proteomes" id="UP000053328"/>
    </source>
</evidence>
<dbReference type="OrthoDB" id="5409186at2759"/>
<sequence>MFIRVALCIASIAALARSQESNEAAVRQFQPGTRLRLIQGPAQLAARSTDETCSGTCVQCFGTGYINCPNSDIQCYLPGDQTYGIDTCPSSASATSGAAPTSSPGSAGGSETCSTPGASCVQCFGAGYEDCPDGVYCYDPNDPDHNTCPDSSNGNGGDPTTDSQCASQFGSGFIICGTDACYNPGNGESCCQDGYYCSSGYTCSSVVGKCCPSGSSSLDCSAADGGLLSSSSSAFSFPKPKTSSAPSSTSDSGSLFSSASTTSSASSSTGSTVSGSSKGDAMLLAPGQRLLAAAVVGAALL</sequence>
<organism evidence="3 4">
    <name type="scientific">Exophiala spinifera</name>
    <dbReference type="NCBI Taxonomy" id="91928"/>
    <lineage>
        <taxon>Eukaryota</taxon>
        <taxon>Fungi</taxon>
        <taxon>Dikarya</taxon>
        <taxon>Ascomycota</taxon>
        <taxon>Pezizomycotina</taxon>
        <taxon>Eurotiomycetes</taxon>
        <taxon>Chaetothyriomycetidae</taxon>
        <taxon>Chaetothyriales</taxon>
        <taxon>Herpotrichiellaceae</taxon>
        <taxon>Exophiala</taxon>
    </lineage>
</organism>
<proteinExistence type="predicted"/>
<accession>A0A0D2BQI9</accession>
<dbReference type="VEuPathDB" id="FungiDB:PV08_08587"/>